<evidence type="ECO:0000313" key="1">
    <source>
        <dbReference type="EMBL" id="CAH4038491.1"/>
    </source>
</evidence>
<dbReference type="EMBL" id="CALOZG010000087">
    <property type="protein sequence ID" value="CAH4038491.1"/>
    <property type="molecule type" value="Genomic_DNA"/>
</dbReference>
<evidence type="ECO:0000313" key="2">
    <source>
        <dbReference type="Proteomes" id="UP001152562"/>
    </source>
</evidence>
<comment type="caution">
    <text evidence="1">The sequence shown here is derived from an EMBL/GenBank/DDBJ whole genome shotgun (WGS) entry which is preliminary data.</text>
</comment>
<sequence length="71" mass="8141">MDDWERHVTPLLQDMGCSNEAQDDFFHQQDVSVGYPGPVDSNKSACWLERSKKDLNNGIIFEVLKDDDVIQ</sequence>
<organism evidence="1 2">
    <name type="scientific">Pieris brassicae</name>
    <name type="common">White butterfly</name>
    <name type="synonym">Large white butterfly</name>
    <dbReference type="NCBI Taxonomy" id="7116"/>
    <lineage>
        <taxon>Eukaryota</taxon>
        <taxon>Metazoa</taxon>
        <taxon>Ecdysozoa</taxon>
        <taxon>Arthropoda</taxon>
        <taxon>Hexapoda</taxon>
        <taxon>Insecta</taxon>
        <taxon>Pterygota</taxon>
        <taxon>Neoptera</taxon>
        <taxon>Endopterygota</taxon>
        <taxon>Lepidoptera</taxon>
        <taxon>Glossata</taxon>
        <taxon>Ditrysia</taxon>
        <taxon>Papilionoidea</taxon>
        <taxon>Pieridae</taxon>
        <taxon>Pierinae</taxon>
        <taxon>Pieris</taxon>
    </lineage>
</organism>
<dbReference type="AlphaFoldDB" id="A0A9P0TUX0"/>
<keyword evidence="2" id="KW-1185">Reference proteome</keyword>
<proteinExistence type="predicted"/>
<gene>
    <name evidence="1" type="ORF">PIBRA_LOCUS14048</name>
</gene>
<name>A0A9P0TUX0_PIEBR</name>
<protein>
    <submittedName>
        <fullName evidence="1">Uncharacterized protein</fullName>
    </submittedName>
</protein>
<dbReference type="Proteomes" id="UP001152562">
    <property type="component" value="Unassembled WGS sequence"/>
</dbReference>
<accession>A0A9P0TUX0</accession>
<reference evidence="1" key="1">
    <citation type="submission" date="2022-05" db="EMBL/GenBank/DDBJ databases">
        <authorList>
            <person name="Okamura Y."/>
        </authorList>
    </citation>
    <scope>NUCLEOTIDE SEQUENCE</scope>
</reference>